<dbReference type="EMBL" id="UIHC01000108">
    <property type="protein sequence ID" value="SUZ34020.1"/>
    <property type="molecule type" value="Genomic_DNA"/>
</dbReference>
<proteinExistence type="predicted"/>
<keyword evidence="2" id="KW-1185">Reference proteome</keyword>
<gene>
    <name evidence="1" type="ORF">ROE7235_03801</name>
</gene>
<dbReference type="Proteomes" id="UP000272908">
    <property type="component" value="Unassembled WGS sequence"/>
</dbReference>
<protein>
    <submittedName>
        <fullName evidence="1">Uncharacterized protein</fullName>
    </submittedName>
</protein>
<organism evidence="1 2">
    <name type="scientific">Roseinatronobacter ekhonensis</name>
    <dbReference type="NCBI Taxonomy" id="254356"/>
    <lineage>
        <taxon>Bacteria</taxon>
        <taxon>Pseudomonadati</taxon>
        <taxon>Pseudomonadota</taxon>
        <taxon>Alphaproteobacteria</taxon>
        <taxon>Rhodobacterales</taxon>
        <taxon>Paracoccaceae</taxon>
        <taxon>Roseinatronobacter</taxon>
    </lineage>
</organism>
<reference evidence="2" key="1">
    <citation type="submission" date="2018-08" db="EMBL/GenBank/DDBJ databases">
        <authorList>
            <person name="Rodrigo-Torres L."/>
            <person name="Arahal R. D."/>
            <person name="Lucena T."/>
        </authorList>
    </citation>
    <scope>NUCLEOTIDE SEQUENCE [LARGE SCALE GENOMIC DNA]</scope>
    <source>
        <strain evidence="2">CECT 7235</strain>
    </source>
</reference>
<evidence type="ECO:0000313" key="1">
    <source>
        <dbReference type="EMBL" id="SUZ34020.1"/>
    </source>
</evidence>
<name>A0A3B0MF02_9RHOB</name>
<sequence length="42" mass="4708">MLGYRLLEPQNIGVEINLSIPTKHSTMALVNSAQTHKLFLND</sequence>
<accession>A0A3B0MF02</accession>
<evidence type="ECO:0000313" key="2">
    <source>
        <dbReference type="Proteomes" id="UP000272908"/>
    </source>
</evidence>
<dbReference type="AlphaFoldDB" id="A0A3B0MF02"/>